<protein>
    <submittedName>
        <fullName evidence="7">Minor tail protein</fullName>
    </submittedName>
</protein>
<evidence type="ECO:0000256" key="5">
    <source>
        <dbReference type="SAM" id="Phobius"/>
    </source>
</evidence>
<evidence type="ECO:0000256" key="2">
    <source>
        <dbReference type="ARBA" id="ARBA00022612"/>
    </source>
</evidence>
<dbReference type="Pfam" id="PF10145">
    <property type="entry name" value="PhageMin_Tail"/>
    <property type="match status" value="1"/>
</dbReference>
<feature type="region of interest" description="Disordered" evidence="4">
    <location>
        <begin position="688"/>
        <end position="730"/>
    </location>
</feature>
<keyword evidence="5" id="KW-1133">Transmembrane helix</keyword>
<proteinExistence type="predicted"/>
<dbReference type="EMBL" id="BK015313">
    <property type="protein sequence ID" value="DAE00853.1"/>
    <property type="molecule type" value="Genomic_DNA"/>
</dbReference>
<feature type="compositionally biased region" description="Basic and acidic residues" evidence="4">
    <location>
        <begin position="709"/>
        <end position="725"/>
    </location>
</feature>
<evidence type="ECO:0000256" key="4">
    <source>
        <dbReference type="SAM" id="MobiDB-lite"/>
    </source>
</evidence>
<feature type="transmembrane region" description="Helical" evidence="5">
    <location>
        <begin position="432"/>
        <end position="455"/>
    </location>
</feature>
<feature type="coiled-coil region" evidence="3">
    <location>
        <begin position="737"/>
        <end position="764"/>
    </location>
</feature>
<dbReference type="InterPro" id="IPR010090">
    <property type="entry name" value="Phage_tape_meas"/>
</dbReference>
<evidence type="ECO:0000259" key="6">
    <source>
        <dbReference type="Pfam" id="PF10145"/>
    </source>
</evidence>
<evidence type="ECO:0000313" key="7">
    <source>
        <dbReference type="EMBL" id="DAE00853.1"/>
    </source>
</evidence>
<dbReference type="PANTHER" id="PTHR37813:SF1">
    <property type="entry name" value="FELS-2 PROPHAGE PROTEIN"/>
    <property type="match status" value="1"/>
</dbReference>
<name>A0A8S5P2I6_9CAUD</name>
<evidence type="ECO:0000256" key="3">
    <source>
        <dbReference type="SAM" id="Coils"/>
    </source>
</evidence>
<organism evidence="7">
    <name type="scientific">Siphoviridae sp. ctitf6</name>
    <dbReference type="NCBI Taxonomy" id="2825627"/>
    <lineage>
        <taxon>Viruses</taxon>
        <taxon>Duplodnaviria</taxon>
        <taxon>Heunggongvirae</taxon>
        <taxon>Uroviricota</taxon>
        <taxon>Caudoviricetes</taxon>
    </lineage>
</organism>
<keyword evidence="5" id="KW-0812">Transmembrane</keyword>
<dbReference type="NCBIfam" id="TIGR01760">
    <property type="entry name" value="tape_meas_TP901"/>
    <property type="match status" value="1"/>
</dbReference>
<feature type="transmembrane region" description="Helical" evidence="5">
    <location>
        <begin position="529"/>
        <end position="548"/>
    </location>
</feature>
<evidence type="ECO:0000256" key="1">
    <source>
        <dbReference type="ARBA" id="ARBA00022465"/>
    </source>
</evidence>
<feature type="transmembrane region" description="Helical" evidence="5">
    <location>
        <begin position="499"/>
        <end position="523"/>
    </location>
</feature>
<feature type="domain" description="Phage tail tape measure protein" evidence="6">
    <location>
        <begin position="99"/>
        <end position="291"/>
    </location>
</feature>
<dbReference type="GO" id="GO:0098003">
    <property type="term" value="P:viral tail assembly"/>
    <property type="evidence" value="ECO:0007669"/>
    <property type="project" value="UniProtKB-KW"/>
</dbReference>
<dbReference type="PANTHER" id="PTHR37813">
    <property type="entry name" value="FELS-2 PROPHAGE PROTEIN"/>
    <property type="match status" value="1"/>
</dbReference>
<sequence length="782" mass="81345">MSRVIDAILRMTDQFSKPASAALKSMTSMSAAAVRVGKDVQKTGKKISDFGSGLTAAVSIPIAGVAGAAGKMALDFENSVAKVSTIADTTVMSLDDIRRQALITSNATGIAVTDILEAQYNAISAGASTADSLSLVEVAAKAAKGGFTDAGTALDGLTSVYNSFQGAVDYQTISDQFMVAQNFGKTTFGELASSMGQVTPIANSLNVSTNELLSSIAVLTKNGIATSQSVTGLKAAYSNILKPTSDAQKTAKSLGLEFNAAHLKSVGWVQFLAEIREKTGGNTDAMAKLFGSVEALNAVTVLAGAGFNDVNTAMGMMAESAGMTENAYQKMMTPTERCTIAVNKLKNTAIQVGERFVPVFERVVGIVDRAADRLASLSDAQIDTAIKAAGIAAAVGPVIVLFGKMVSGVGKTITVVNRFGVRVKAAGGILKLMISPANLVVAGLLALIAVVLICVKNIDRLKAGFQTAVPAFDKVRSGFAGIYTQIQPLIPILQKVGSIIWDVLQVVVVGAVSGAVGAFAGFLTGVTTIVDGIITMLSGLITFITGVFTGNWSQAWTGVQTVFEGIVNAIAGIFKGVINTIAGAVNGVIGAINGMTVPEWVPGIGGKSVNLPLIPQLASGTKNWEGGIAQIHERGGEIIDLPAGSRVYPHDRSVSMARSEGRMEGITAFRNAVSEAQNLADRSSKIIQFPKPPVNNMGTGPAVRAGSPEPREPIPVRRDMPKPGMERGNTSQQITIAKLADQIIVREEQDIKKLAEELTREMVKHLSSTASNMGGVKNANVA</sequence>
<accession>A0A8S5P2I6</accession>
<keyword evidence="2" id="KW-1188">Viral release from host cell</keyword>
<reference evidence="7" key="1">
    <citation type="journal article" date="2021" name="Proc. Natl. Acad. Sci. U.S.A.">
        <title>A Catalog of Tens of Thousands of Viruses from Human Metagenomes Reveals Hidden Associations with Chronic Diseases.</title>
        <authorList>
            <person name="Tisza M.J."/>
            <person name="Buck C.B."/>
        </authorList>
    </citation>
    <scope>NUCLEOTIDE SEQUENCE</scope>
    <source>
        <strain evidence="7">Ctitf6</strain>
    </source>
</reference>
<keyword evidence="1" id="KW-1245">Viral tail assembly</keyword>
<keyword evidence="5" id="KW-0472">Membrane</keyword>
<keyword evidence="3" id="KW-0175">Coiled coil</keyword>